<dbReference type="EMBL" id="GL377570">
    <property type="protein sequence ID" value="EFJ33878.1"/>
    <property type="molecule type" value="Genomic_DNA"/>
</dbReference>
<gene>
    <name evidence="1" type="ORF">SELMODRAFT_406142</name>
</gene>
<dbReference type="AlphaFoldDB" id="D8R1E4"/>
<dbReference type="InParanoid" id="D8R1E4"/>
<dbReference type="Gramene" id="EFJ33878">
    <property type="protein sequence ID" value="EFJ33878"/>
    <property type="gene ID" value="SELMODRAFT_406142"/>
</dbReference>
<organism evidence="2">
    <name type="scientific">Selaginella moellendorffii</name>
    <name type="common">Spikemoss</name>
    <dbReference type="NCBI Taxonomy" id="88036"/>
    <lineage>
        <taxon>Eukaryota</taxon>
        <taxon>Viridiplantae</taxon>
        <taxon>Streptophyta</taxon>
        <taxon>Embryophyta</taxon>
        <taxon>Tracheophyta</taxon>
        <taxon>Lycopodiopsida</taxon>
        <taxon>Selaginellales</taxon>
        <taxon>Selaginellaceae</taxon>
        <taxon>Selaginella</taxon>
    </lineage>
</organism>
<proteinExistence type="predicted"/>
<dbReference type="KEGG" id="smo:SELMODRAFT_406142"/>
<evidence type="ECO:0000313" key="1">
    <source>
        <dbReference type="EMBL" id="EFJ33878.1"/>
    </source>
</evidence>
<evidence type="ECO:0000313" key="2">
    <source>
        <dbReference type="Proteomes" id="UP000001514"/>
    </source>
</evidence>
<keyword evidence="2" id="KW-1185">Reference proteome</keyword>
<protein>
    <submittedName>
        <fullName evidence="1">Uncharacterized protein</fullName>
    </submittedName>
</protein>
<reference evidence="1 2" key="1">
    <citation type="journal article" date="2011" name="Science">
        <title>The Selaginella genome identifies genetic changes associated with the evolution of vascular plants.</title>
        <authorList>
            <person name="Banks J.A."/>
            <person name="Nishiyama T."/>
            <person name="Hasebe M."/>
            <person name="Bowman J.L."/>
            <person name="Gribskov M."/>
            <person name="dePamphilis C."/>
            <person name="Albert V.A."/>
            <person name="Aono N."/>
            <person name="Aoyama T."/>
            <person name="Ambrose B.A."/>
            <person name="Ashton N.W."/>
            <person name="Axtell M.J."/>
            <person name="Barker E."/>
            <person name="Barker M.S."/>
            <person name="Bennetzen J.L."/>
            <person name="Bonawitz N.D."/>
            <person name="Chapple C."/>
            <person name="Cheng C."/>
            <person name="Correa L.G."/>
            <person name="Dacre M."/>
            <person name="DeBarry J."/>
            <person name="Dreyer I."/>
            <person name="Elias M."/>
            <person name="Engstrom E.M."/>
            <person name="Estelle M."/>
            <person name="Feng L."/>
            <person name="Finet C."/>
            <person name="Floyd S.K."/>
            <person name="Frommer W.B."/>
            <person name="Fujita T."/>
            <person name="Gramzow L."/>
            <person name="Gutensohn M."/>
            <person name="Harholt J."/>
            <person name="Hattori M."/>
            <person name="Heyl A."/>
            <person name="Hirai T."/>
            <person name="Hiwatashi Y."/>
            <person name="Ishikawa M."/>
            <person name="Iwata M."/>
            <person name="Karol K.G."/>
            <person name="Koehler B."/>
            <person name="Kolukisaoglu U."/>
            <person name="Kubo M."/>
            <person name="Kurata T."/>
            <person name="Lalonde S."/>
            <person name="Li K."/>
            <person name="Li Y."/>
            <person name="Litt A."/>
            <person name="Lyons E."/>
            <person name="Manning G."/>
            <person name="Maruyama T."/>
            <person name="Michael T.P."/>
            <person name="Mikami K."/>
            <person name="Miyazaki S."/>
            <person name="Morinaga S."/>
            <person name="Murata T."/>
            <person name="Mueller-Roeber B."/>
            <person name="Nelson D.R."/>
            <person name="Obara M."/>
            <person name="Oguri Y."/>
            <person name="Olmstead R.G."/>
            <person name="Onodera N."/>
            <person name="Petersen B.L."/>
            <person name="Pils B."/>
            <person name="Prigge M."/>
            <person name="Rensing S.A."/>
            <person name="Riano-Pachon D.M."/>
            <person name="Roberts A.W."/>
            <person name="Sato Y."/>
            <person name="Scheller H.V."/>
            <person name="Schulz B."/>
            <person name="Schulz C."/>
            <person name="Shakirov E.V."/>
            <person name="Shibagaki N."/>
            <person name="Shinohara N."/>
            <person name="Shippen D.E."/>
            <person name="Soerensen I."/>
            <person name="Sotooka R."/>
            <person name="Sugimoto N."/>
            <person name="Sugita M."/>
            <person name="Sumikawa N."/>
            <person name="Tanurdzic M."/>
            <person name="Theissen G."/>
            <person name="Ulvskov P."/>
            <person name="Wakazuki S."/>
            <person name="Weng J.K."/>
            <person name="Willats W.W."/>
            <person name="Wipf D."/>
            <person name="Wolf P.G."/>
            <person name="Yang L."/>
            <person name="Zimmer A.D."/>
            <person name="Zhu Q."/>
            <person name="Mitros T."/>
            <person name="Hellsten U."/>
            <person name="Loque D."/>
            <person name="Otillar R."/>
            <person name="Salamov A."/>
            <person name="Schmutz J."/>
            <person name="Shapiro H."/>
            <person name="Lindquist E."/>
            <person name="Lucas S."/>
            <person name="Rokhsar D."/>
            <person name="Grigoriev I.V."/>
        </authorList>
    </citation>
    <scope>NUCLEOTIDE SEQUENCE [LARGE SCALE GENOMIC DNA]</scope>
</reference>
<accession>D8R1E4</accession>
<dbReference type="HOGENOM" id="CLU_541216_0_0_1"/>
<sequence>MARFAMGCIVLLHRFDPAVWEALVRNSNHLFTPRLKVLLLCVREVELDLSFLSLASPHLEELSISSTVQFKSLPRLARLKRCILEFRGKSESAKRELEEFVSTGTLLEYLCLRLVCANLELHNPNMNFLELEFGEGIFTVNAPKLKGVALTNTRGRLVLQGNNLERLLLGFSYIDKAFRSNKHTKLNLEKLQEEDAVEEVTKVLLAAAPNVGFRLTIPENDTYDDSPPSPLLFTRIVQLFVQRNKRRFAWPRMLNYFPGYEDLPTRVPDLFEEDETKGLPEQKMEVSGNAFDPARTEVGYRPIVGHFLAAFTSLAPKLHRKLLHPRPSFAFQLDQHAPAGRDLSEFFRLDEQAKSFTNEAVLLRMYGRDRAINQRITLGVLGGRGTGEWPDDAFEMFYYGCAAAVRNIRAGRMDKIPCIAVGLKLWASGEIDLVGFVRVTAKNKITSSSAAAFKSHVEQKCECLELRGQGRRARKLRRKYLQKSDGALIAALEEEFAQEQPRPP</sequence>
<name>D8R1E4_SELML</name>
<dbReference type="Proteomes" id="UP000001514">
    <property type="component" value="Unassembled WGS sequence"/>
</dbReference>